<dbReference type="KEGG" id="hdn:Hden_1456"/>
<reference evidence="3" key="1">
    <citation type="journal article" date="2011" name="J. Bacteriol.">
        <title>Genome sequences of eight morphologically diverse alphaproteobacteria.</title>
        <authorList>
            <consortium name="US DOE Joint Genome Institute"/>
            <person name="Brown P.J."/>
            <person name="Kysela D.T."/>
            <person name="Buechlein A."/>
            <person name="Hemmerich C."/>
            <person name="Brun Y.V."/>
        </authorList>
    </citation>
    <scope>NUCLEOTIDE SEQUENCE [LARGE SCALE GENOMIC DNA]</scope>
    <source>
        <strain evidence="3">ATCC 51888 / DSM 1869 / NCIB 11706 / TK 0415</strain>
    </source>
</reference>
<keyword evidence="1" id="KW-0812">Transmembrane</keyword>
<protein>
    <submittedName>
        <fullName evidence="2">Uncharacterized protein</fullName>
    </submittedName>
</protein>
<proteinExistence type="predicted"/>
<evidence type="ECO:0000313" key="2">
    <source>
        <dbReference type="EMBL" id="ADJ23268.1"/>
    </source>
</evidence>
<dbReference type="EMBL" id="CP002083">
    <property type="protein sequence ID" value="ADJ23268.1"/>
    <property type="molecule type" value="Genomic_DNA"/>
</dbReference>
<keyword evidence="3" id="KW-1185">Reference proteome</keyword>
<dbReference type="HOGENOM" id="CLU_2601311_0_0_5"/>
<organism evidence="2 3">
    <name type="scientific">Hyphomicrobium denitrificans (strain ATCC 51888 / DSM 1869 / NCIMB 11706 / TK 0415)</name>
    <dbReference type="NCBI Taxonomy" id="582899"/>
    <lineage>
        <taxon>Bacteria</taxon>
        <taxon>Pseudomonadati</taxon>
        <taxon>Pseudomonadota</taxon>
        <taxon>Alphaproteobacteria</taxon>
        <taxon>Hyphomicrobiales</taxon>
        <taxon>Hyphomicrobiaceae</taxon>
        <taxon>Hyphomicrobium</taxon>
    </lineage>
</organism>
<dbReference type="Proteomes" id="UP000002033">
    <property type="component" value="Chromosome"/>
</dbReference>
<name>D8JXQ9_HYPDA</name>
<dbReference type="RefSeq" id="WP_013215483.1">
    <property type="nucleotide sequence ID" value="NC_014313.1"/>
</dbReference>
<evidence type="ECO:0000256" key="1">
    <source>
        <dbReference type="SAM" id="Phobius"/>
    </source>
</evidence>
<keyword evidence="1" id="KW-0472">Membrane</keyword>
<dbReference type="OrthoDB" id="7933400at2"/>
<sequence length="80" mass="8446" precursor="true">MQYEIVSRALAYVSCFSTMSLLMTSMAIAAINVGKSAPLLACAGHACTAGIVVANSTQFDALTSKSQVDRLAIKFWSAKI</sequence>
<dbReference type="AlphaFoldDB" id="D8JXQ9"/>
<feature type="transmembrane region" description="Helical" evidence="1">
    <location>
        <begin position="9"/>
        <end position="31"/>
    </location>
</feature>
<gene>
    <name evidence="2" type="ordered locus">Hden_1456</name>
</gene>
<evidence type="ECO:0000313" key="3">
    <source>
        <dbReference type="Proteomes" id="UP000002033"/>
    </source>
</evidence>
<keyword evidence="1" id="KW-1133">Transmembrane helix</keyword>
<accession>D8JXQ9</accession>